<evidence type="ECO:0000313" key="1">
    <source>
        <dbReference type="EMBL" id="ROI37387.1"/>
    </source>
</evidence>
<sequence length="66" mass="7159">MQATARTEPYMDERLAASENLGSCLAASLSYKNMTCTAAFVHEVQRFQVLRQNADSVLAGSCVNST</sequence>
<evidence type="ECO:0000313" key="2">
    <source>
        <dbReference type="Proteomes" id="UP000281406"/>
    </source>
</evidence>
<name>A0A3N0XJ15_ANAGA</name>
<dbReference type="AlphaFoldDB" id="A0A3N0XJ15"/>
<gene>
    <name evidence="1" type="ORF">DPX16_5069</name>
</gene>
<proteinExistence type="predicted"/>
<organism evidence="1 2">
    <name type="scientific">Anabarilius grahami</name>
    <name type="common">Kanglang fish</name>
    <name type="synonym">Barilius grahami</name>
    <dbReference type="NCBI Taxonomy" id="495550"/>
    <lineage>
        <taxon>Eukaryota</taxon>
        <taxon>Metazoa</taxon>
        <taxon>Chordata</taxon>
        <taxon>Craniata</taxon>
        <taxon>Vertebrata</taxon>
        <taxon>Euteleostomi</taxon>
        <taxon>Actinopterygii</taxon>
        <taxon>Neopterygii</taxon>
        <taxon>Teleostei</taxon>
        <taxon>Ostariophysi</taxon>
        <taxon>Cypriniformes</taxon>
        <taxon>Xenocyprididae</taxon>
        <taxon>Xenocypridinae</taxon>
        <taxon>Xenocypridinae incertae sedis</taxon>
        <taxon>Anabarilius</taxon>
    </lineage>
</organism>
<comment type="caution">
    <text evidence="1">The sequence shown here is derived from an EMBL/GenBank/DDBJ whole genome shotgun (WGS) entry which is preliminary data.</text>
</comment>
<dbReference type="EMBL" id="RJVU01072342">
    <property type="protein sequence ID" value="ROI37387.1"/>
    <property type="molecule type" value="Genomic_DNA"/>
</dbReference>
<dbReference type="Proteomes" id="UP000281406">
    <property type="component" value="Unassembled WGS sequence"/>
</dbReference>
<protein>
    <submittedName>
        <fullName evidence="1">Uncharacterized protein</fullName>
    </submittedName>
</protein>
<reference evidence="1 2" key="1">
    <citation type="submission" date="2018-10" db="EMBL/GenBank/DDBJ databases">
        <title>Genome assembly for a Yunnan-Guizhou Plateau 3E fish, Anabarilius grahami (Regan), and its evolutionary and genetic applications.</title>
        <authorList>
            <person name="Jiang W."/>
        </authorList>
    </citation>
    <scope>NUCLEOTIDE SEQUENCE [LARGE SCALE GENOMIC DNA]</scope>
    <source>
        <strain evidence="1">AG-KIZ</strain>
        <tissue evidence="1">Muscle</tissue>
    </source>
</reference>
<keyword evidence="2" id="KW-1185">Reference proteome</keyword>
<accession>A0A3N0XJ15</accession>